<dbReference type="Pfam" id="PF02357">
    <property type="entry name" value="NusG"/>
    <property type="match status" value="1"/>
</dbReference>
<dbReference type="Gene3D" id="3.30.70.940">
    <property type="entry name" value="NusG, N-terminal domain"/>
    <property type="match status" value="1"/>
</dbReference>
<evidence type="ECO:0000313" key="7">
    <source>
        <dbReference type="Proteomes" id="UP000596252"/>
    </source>
</evidence>
<dbReference type="PANTHER" id="PTHR30265">
    <property type="entry name" value="RHO-INTERACTING TRANSCRIPTION TERMINATION FACTOR NUSG"/>
    <property type="match status" value="1"/>
</dbReference>
<evidence type="ECO:0000256" key="2">
    <source>
        <dbReference type="ARBA" id="ARBA00023015"/>
    </source>
</evidence>
<dbReference type="HAMAP" id="MF_00951">
    <property type="entry name" value="RfaH"/>
    <property type="match status" value="1"/>
</dbReference>
<keyword evidence="1 4" id="KW-0889">Transcription antitermination</keyword>
<dbReference type="Proteomes" id="UP000596252">
    <property type="component" value="Chromosome"/>
</dbReference>
<dbReference type="CDD" id="cd09892">
    <property type="entry name" value="NGN_SP_RfaH"/>
    <property type="match status" value="1"/>
</dbReference>
<keyword evidence="2 4" id="KW-0805">Transcription regulation</keyword>
<dbReference type="SUPFAM" id="SSF50104">
    <property type="entry name" value="Translation proteins SH3-like domain"/>
    <property type="match status" value="1"/>
</dbReference>
<dbReference type="InterPro" id="IPR010215">
    <property type="entry name" value="Transcription_antiterm_RfaH"/>
</dbReference>
<dbReference type="InterPro" id="IPR036735">
    <property type="entry name" value="NGN_dom_sf"/>
</dbReference>
<evidence type="ECO:0000256" key="1">
    <source>
        <dbReference type="ARBA" id="ARBA00022814"/>
    </source>
</evidence>
<reference evidence="6 7" key="1">
    <citation type="journal article" date="2012" name="Antonie Van Leeuwenhoek">
        <title>Shewanella litorisediminis sp. nov., a gammaproteobacterium isolated from a tidal flat sediment.</title>
        <authorList>
            <person name="Lee M.H."/>
            <person name="Yoon J.H."/>
        </authorList>
    </citation>
    <scope>NUCLEOTIDE SEQUENCE [LARGE SCALE GENOMIC DNA]</scope>
    <source>
        <strain evidence="6 7">SMK1-12</strain>
    </source>
</reference>
<dbReference type="PANTHER" id="PTHR30265:SF7">
    <property type="entry name" value="TRANSCRIPTION ANTITERMINATION PROTEIN RFAH"/>
    <property type="match status" value="1"/>
</dbReference>
<accession>A0ABX7FZS6</accession>
<sequence>MKAWYLIYCKPRNEMRAQLNLTMQNLETYLPKYRKQVKAVGGAVSVSESVLFPNYLFVLFDPEVTSVRSIHATRGVSRIVGCSEHMTPIDDALIRALKRKELQVEKLTSEKPLIAGERVKFCSGPFSDLEAIFLESDGNKRCQVLFEFMGQQKQLDVEPSSIVRICA</sequence>
<dbReference type="RefSeq" id="WP_203324261.1">
    <property type="nucleotide sequence ID" value="NZ_CP069213.1"/>
</dbReference>
<name>A0ABX7FZS6_9GAMM</name>
<comment type="function">
    <text evidence="4">Enhances distal genes transcription elongation in a specialized subset of operons that encode extracytoplasmic components.</text>
</comment>
<dbReference type="NCBIfam" id="TIGR01955">
    <property type="entry name" value="RfaH"/>
    <property type="match status" value="1"/>
</dbReference>
<dbReference type="NCBIfam" id="NF006534">
    <property type="entry name" value="PRK09014.1"/>
    <property type="match status" value="1"/>
</dbReference>
<feature type="domain" description="NusG-like N-terminal" evidence="5">
    <location>
        <begin position="1"/>
        <end position="101"/>
    </location>
</feature>
<evidence type="ECO:0000259" key="5">
    <source>
        <dbReference type="SMART" id="SM00738"/>
    </source>
</evidence>
<comment type="similarity">
    <text evidence="4">Belongs to the RfaH family.</text>
</comment>
<dbReference type="SUPFAM" id="SSF82679">
    <property type="entry name" value="N-utilization substance G protein NusG, N-terminal domain"/>
    <property type="match status" value="1"/>
</dbReference>
<organism evidence="6 7">
    <name type="scientific">Shewanella litorisediminis</name>
    <dbReference type="NCBI Taxonomy" id="1173586"/>
    <lineage>
        <taxon>Bacteria</taxon>
        <taxon>Pseudomonadati</taxon>
        <taxon>Pseudomonadota</taxon>
        <taxon>Gammaproteobacteria</taxon>
        <taxon>Alteromonadales</taxon>
        <taxon>Shewanellaceae</taxon>
        <taxon>Shewanella</taxon>
    </lineage>
</organism>
<evidence type="ECO:0000256" key="4">
    <source>
        <dbReference type="HAMAP-Rule" id="MF_00951"/>
    </source>
</evidence>
<keyword evidence="7" id="KW-1185">Reference proteome</keyword>
<proteinExistence type="inferred from homology"/>
<keyword evidence="3 4" id="KW-0804">Transcription</keyword>
<dbReference type="InterPro" id="IPR006645">
    <property type="entry name" value="NGN-like_dom"/>
</dbReference>
<protein>
    <recommendedName>
        <fullName evidence="4">Transcription antitermination protein RfaH</fullName>
    </recommendedName>
</protein>
<evidence type="ECO:0000256" key="3">
    <source>
        <dbReference type="ARBA" id="ARBA00023163"/>
    </source>
</evidence>
<evidence type="ECO:0000313" key="6">
    <source>
        <dbReference type="EMBL" id="QRH00538.1"/>
    </source>
</evidence>
<gene>
    <name evidence="4 6" type="primary">rfaH</name>
    <name evidence="6" type="ORF">JQC75_11650</name>
</gene>
<comment type="subunit">
    <text evidence="4">Interacts with both the nontemplate DNA and the RNA polymerase (RNAP).</text>
</comment>
<keyword evidence="4" id="KW-0238">DNA-binding</keyword>
<dbReference type="EMBL" id="CP069213">
    <property type="protein sequence ID" value="QRH00538.1"/>
    <property type="molecule type" value="Genomic_DNA"/>
</dbReference>
<dbReference type="SMART" id="SM00738">
    <property type="entry name" value="NGN"/>
    <property type="match status" value="1"/>
</dbReference>
<dbReference type="InterPro" id="IPR043425">
    <property type="entry name" value="NusG-like"/>
</dbReference>
<dbReference type="InterPro" id="IPR008991">
    <property type="entry name" value="Translation_prot_SH3-like_sf"/>
</dbReference>